<dbReference type="EMBL" id="JDRY01000015">
    <property type="protein sequence ID" value="KGN00846.1"/>
    <property type="molecule type" value="Genomic_DNA"/>
</dbReference>
<evidence type="ECO:0000313" key="2">
    <source>
        <dbReference type="Proteomes" id="UP000030014"/>
    </source>
</evidence>
<sequence length="98" mass="11467">MKLNEIKEYLKIDEDYEDSLLNELIEASEVYIESMVGESYKANKKLIKLADLLQKRIIADMYENRSTTVGQDVKQDRITTSILEKLSNCTEDIKNERF</sequence>
<reference evidence="1 2" key="1">
    <citation type="submission" date="2014-01" db="EMBL/GenBank/DDBJ databases">
        <title>Plasmidome dynamics in the species complex Clostridium novyi sensu lato converts strains of independent lineages into distinctly different pathogens.</title>
        <authorList>
            <person name="Skarin H."/>
            <person name="Segerman B."/>
        </authorList>
    </citation>
    <scope>NUCLEOTIDE SEQUENCE [LARGE SCALE GENOMIC DNA]</scope>
    <source>
        <strain evidence="1 2">DC5</strain>
    </source>
</reference>
<protein>
    <submittedName>
        <fullName evidence="1">Phage protein (Possible DNA packaging)</fullName>
    </submittedName>
</protein>
<dbReference type="AlphaFoldDB" id="A0A0A0IMT8"/>
<dbReference type="InterPro" id="IPR006450">
    <property type="entry name" value="Phage_HK97_gp6-like"/>
</dbReference>
<name>A0A0A0IMT8_CLOBO</name>
<dbReference type="Proteomes" id="UP000030014">
    <property type="component" value="Unassembled WGS sequence"/>
</dbReference>
<dbReference type="NCBIfam" id="TIGR01560">
    <property type="entry name" value="put_DNA_pack"/>
    <property type="match status" value="1"/>
</dbReference>
<accession>A0A0A0IMT8</accession>
<dbReference type="CDD" id="cd08054">
    <property type="entry name" value="gp6"/>
    <property type="match status" value="1"/>
</dbReference>
<proteinExistence type="predicted"/>
<organism evidence="1 2">
    <name type="scientific">Clostridium botulinum C/D str. DC5</name>
    <dbReference type="NCBI Taxonomy" id="1443128"/>
    <lineage>
        <taxon>Bacteria</taxon>
        <taxon>Bacillati</taxon>
        <taxon>Bacillota</taxon>
        <taxon>Clostridia</taxon>
        <taxon>Eubacteriales</taxon>
        <taxon>Clostridiaceae</taxon>
        <taxon>Clostridium</taxon>
    </lineage>
</organism>
<dbReference type="Pfam" id="PF05135">
    <property type="entry name" value="Phage_connect_1"/>
    <property type="match status" value="1"/>
</dbReference>
<gene>
    <name evidence="1" type="ORF">Z955_02400</name>
</gene>
<dbReference type="Gene3D" id="1.10.3230.30">
    <property type="entry name" value="Phage gp6-like head-tail connector protein"/>
    <property type="match status" value="1"/>
</dbReference>
<evidence type="ECO:0000313" key="1">
    <source>
        <dbReference type="EMBL" id="KGN00846.1"/>
    </source>
</evidence>
<dbReference type="InterPro" id="IPR021146">
    <property type="entry name" value="Phage_gp6-like_head-tail"/>
</dbReference>
<comment type="caution">
    <text evidence="1">The sequence shown here is derived from an EMBL/GenBank/DDBJ whole genome shotgun (WGS) entry which is preliminary data.</text>
</comment>